<evidence type="ECO:0000256" key="1">
    <source>
        <dbReference type="SAM" id="Coils"/>
    </source>
</evidence>
<feature type="region of interest" description="Disordered" evidence="2">
    <location>
        <begin position="790"/>
        <end position="813"/>
    </location>
</feature>
<dbReference type="Proteomes" id="UP000751190">
    <property type="component" value="Unassembled WGS sequence"/>
</dbReference>
<evidence type="ECO:0000313" key="4">
    <source>
        <dbReference type="EMBL" id="KAG8469538.1"/>
    </source>
</evidence>
<comment type="caution">
    <text evidence="4">The sequence shown here is derived from an EMBL/GenBank/DDBJ whole genome shotgun (WGS) entry which is preliminary data.</text>
</comment>
<dbReference type="PROSITE" id="PS50280">
    <property type="entry name" value="SET"/>
    <property type="match status" value="1"/>
</dbReference>
<evidence type="ECO:0000256" key="2">
    <source>
        <dbReference type="SAM" id="MobiDB-lite"/>
    </source>
</evidence>
<feature type="coiled-coil region" evidence="1">
    <location>
        <begin position="371"/>
        <end position="401"/>
    </location>
</feature>
<keyword evidence="5" id="KW-1185">Reference proteome</keyword>
<feature type="region of interest" description="Disordered" evidence="2">
    <location>
        <begin position="101"/>
        <end position="149"/>
    </location>
</feature>
<feature type="compositionally biased region" description="Low complexity" evidence="2">
    <location>
        <begin position="16"/>
        <end position="29"/>
    </location>
</feature>
<reference evidence="4" key="1">
    <citation type="submission" date="2021-05" db="EMBL/GenBank/DDBJ databases">
        <title>The genome of the haptophyte Pavlova lutheri (Diacronema luteri, Pavlovales) - a model for lipid biosynthesis in eukaryotic algae.</title>
        <authorList>
            <person name="Hulatt C.J."/>
            <person name="Posewitz M.C."/>
        </authorList>
    </citation>
    <scope>NUCLEOTIDE SEQUENCE</scope>
    <source>
        <strain evidence="4">NIVA-4/92</strain>
    </source>
</reference>
<keyword evidence="1" id="KW-0175">Coiled coil</keyword>
<feature type="region of interest" description="Disordered" evidence="2">
    <location>
        <begin position="648"/>
        <end position="679"/>
    </location>
</feature>
<protein>
    <recommendedName>
        <fullName evidence="3">SET domain-containing protein</fullName>
    </recommendedName>
</protein>
<organism evidence="4 5">
    <name type="scientific">Diacronema lutheri</name>
    <name type="common">Unicellular marine alga</name>
    <name type="synonym">Monochrysis lutheri</name>
    <dbReference type="NCBI Taxonomy" id="2081491"/>
    <lineage>
        <taxon>Eukaryota</taxon>
        <taxon>Haptista</taxon>
        <taxon>Haptophyta</taxon>
        <taxon>Pavlovophyceae</taxon>
        <taxon>Pavlovales</taxon>
        <taxon>Pavlovaceae</taxon>
        <taxon>Diacronema</taxon>
    </lineage>
</organism>
<dbReference type="InterPro" id="IPR046341">
    <property type="entry name" value="SET_dom_sf"/>
</dbReference>
<dbReference type="InterPro" id="IPR001214">
    <property type="entry name" value="SET_dom"/>
</dbReference>
<sequence length="959" mass="97396">MVPRKRVGEWAKGQTAAGATAPAAEAPCAPHDKGNESSARVGAARAAGMPHGQSGDACPVPPPEAHAVLAPRTEPPLTLKERQLERERRLAAAAAAAAAAGHADGGGCGPHPSALSQQSSAGSEGVGSGARTLGVGAQQANGRSRRLRAPDGADGDGWCGVGGCDHGFKSGTGLTYQQEALLAPLRELLQLGHLSAGVDPRFKSLGTLANGGVRIRESKTLELFGTKLGRGLFAGRDYAKDEPVTLYGGEVIGLAAGEQRKRDHCASYVLRISDSDMLVDGFQFAGNVTDSPDSEGNFVPIDGREATQWEQGCGSLANHDPYHTTSYLWFMPLGTGEAFSLLPRVPMLRAVRDLRAGEEVTYNYHSMRPFVDDWEADAAAAEEAAQAAAHAHAELARASAQAAATARGRKRARAEATATALRGARAQAAMGKEARARAGAVQRRAPSGAGARAAAAARAIADAAEEEKMARLVARAAAARRRLQKSGHATGGAGGAGASGACCRGVAEAGGGGVGGEGGAAAAAAAAGAAGGANALRLYAARQRRADAVAAHAHLQIRQRHAGDDVRAARAPRSAGAPRASTLGFRCAAKGASARGPFAFASVQLPRRTIEIWGATPIASATRRLARPQQRPWLPASKPVFPAAALEPAHGAASAGEGVDEATAERAQPVAARDGDVGTDEPARNVWAAWGLGTELPLLHGALRWHFARRSGATARSARRAGTVRSRSLAHALVRLQLLALTAVARRGTDERRAESPAECAAKRARCPSARAAGEAAGAPAASASPSDAVHSVEAAAGSAPAADGRRASAEPRGAVRAAIEAVDAVGETPGAADNKQLTQGGAPALAPATAQCAALQRPWPSGARAKRARLAGGCLVDRIAHAMWERARGRGGAVASEGAAVQAGDELPSGTARAAAAAPSTQPALTRIDLPPSPLLGMLGSGVAHGAAATGPRPDVQR</sequence>
<feature type="compositionally biased region" description="Low complexity" evidence="2">
    <location>
        <begin position="790"/>
        <end position="803"/>
    </location>
</feature>
<feature type="region of interest" description="Disordered" evidence="2">
    <location>
        <begin position="940"/>
        <end position="959"/>
    </location>
</feature>
<feature type="region of interest" description="Disordered" evidence="2">
    <location>
        <begin position="1"/>
        <end position="77"/>
    </location>
</feature>
<name>A0A8J6CJ48_DIALT</name>
<proteinExistence type="predicted"/>
<gene>
    <name evidence="4" type="ORF">KFE25_005993</name>
</gene>
<evidence type="ECO:0000313" key="5">
    <source>
        <dbReference type="Proteomes" id="UP000751190"/>
    </source>
</evidence>
<accession>A0A8J6CJ48</accession>
<dbReference type="SUPFAM" id="SSF82199">
    <property type="entry name" value="SET domain"/>
    <property type="match status" value="1"/>
</dbReference>
<dbReference type="EMBL" id="JAGTXO010000002">
    <property type="protein sequence ID" value="KAG8469538.1"/>
    <property type="molecule type" value="Genomic_DNA"/>
</dbReference>
<dbReference type="AlphaFoldDB" id="A0A8J6CJ48"/>
<dbReference type="OrthoDB" id="10667444at2759"/>
<feature type="compositionally biased region" description="Low complexity" evidence="2">
    <location>
        <begin position="37"/>
        <end position="48"/>
    </location>
</feature>
<evidence type="ECO:0000259" key="3">
    <source>
        <dbReference type="PROSITE" id="PS50280"/>
    </source>
</evidence>
<dbReference type="Pfam" id="PF00856">
    <property type="entry name" value="SET"/>
    <property type="match status" value="1"/>
</dbReference>
<dbReference type="Gene3D" id="2.170.270.10">
    <property type="entry name" value="SET domain"/>
    <property type="match status" value="1"/>
</dbReference>
<feature type="domain" description="SET" evidence="3">
    <location>
        <begin position="211"/>
        <end position="365"/>
    </location>
</feature>